<reference evidence="2" key="1">
    <citation type="submission" date="2014-09" db="EMBL/GenBank/DDBJ databases">
        <authorList>
            <person name="Magalhaes I.L.F."/>
            <person name="Oliveira U."/>
            <person name="Santos F.R."/>
            <person name="Vidigal T.H.D.A."/>
            <person name="Brescovit A.D."/>
            <person name="Santos A.J."/>
        </authorList>
    </citation>
    <scope>NUCLEOTIDE SEQUENCE</scope>
    <source>
        <tissue evidence="2">Shoot tissue taken approximately 20 cm above the soil surface</tissue>
    </source>
</reference>
<reference evidence="2" key="2">
    <citation type="journal article" date="2015" name="Data Brief">
        <title>Shoot transcriptome of the giant reed, Arundo donax.</title>
        <authorList>
            <person name="Barrero R.A."/>
            <person name="Guerrero F.D."/>
            <person name="Moolhuijzen P."/>
            <person name="Goolsby J.A."/>
            <person name="Tidwell J."/>
            <person name="Bellgard S.E."/>
            <person name="Bellgard M.I."/>
        </authorList>
    </citation>
    <scope>NUCLEOTIDE SEQUENCE</scope>
    <source>
        <tissue evidence="2">Shoot tissue taken approximately 20 cm above the soil surface</tissue>
    </source>
</reference>
<evidence type="ECO:0000313" key="2">
    <source>
        <dbReference type="EMBL" id="JAE23233.1"/>
    </source>
</evidence>
<evidence type="ECO:0000256" key="1">
    <source>
        <dbReference type="SAM" id="MobiDB-lite"/>
    </source>
</evidence>
<protein>
    <submittedName>
        <fullName evidence="2">Uncharacterized protein</fullName>
    </submittedName>
</protein>
<sequence length="72" mass="8035">MHHAMRKWTVTRVLEQLWSKDLLVQATCSKICKTKQPPPRAATCTATPPSTMASGDGTHKRRHRAARLPACL</sequence>
<dbReference type="EMBL" id="GBRH01174663">
    <property type="protein sequence ID" value="JAE23233.1"/>
    <property type="molecule type" value="Transcribed_RNA"/>
</dbReference>
<name>A0A0A9GRC5_ARUDO</name>
<dbReference type="AlphaFoldDB" id="A0A0A9GRC5"/>
<proteinExistence type="predicted"/>
<accession>A0A0A9GRC5</accession>
<feature type="region of interest" description="Disordered" evidence="1">
    <location>
        <begin position="35"/>
        <end position="72"/>
    </location>
</feature>
<organism evidence="2">
    <name type="scientific">Arundo donax</name>
    <name type="common">Giant reed</name>
    <name type="synonym">Donax arundinaceus</name>
    <dbReference type="NCBI Taxonomy" id="35708"/>
    <lineage>
        <taxon>Eukaryota</taxon>
        <taxon>Viridiplantae</taxon>
        <taxon>Streptophyta</taxon>
        <taxon>Embryophyta</taxon>
        <taxon>Tracheophyta</taxon>
        <taxon>Spermatophyta</taxon>
        <taxon>Magnoliopsida</taxon>
        <taxon>Liliopsida</taxon>
        <taxon>Poales</taxon>
        <taxon>Poaceae</taxon>
        <taxon>PACMAD clade</taxon>
        <taxon>Arundinoideae</taxon>
        <taxon>Arundineae</taxon>
        <taxon>Arundo</taxon>
    </lineage>
</organism>
<feature type="compositionally biased region" description="Low complexity" evidence="1">
    <location>
        <begin position="41"/>
        <end position="53"/>
    </location>
</feature>